<evidence type="ECO:0000313" key="1">
    <source>
        <dbReference type="EMBL" id="KAL2089282.1"/>
    </source>
</evidence>
<organism evidence="1 2">
    <name type="scientific">Coilia grayii</name>
    <name type="common">Gray's grenadier anchovy</name>
    <dbReference type="NCBI Taxonomy" id="363190"/>
    <lineage>
        <taxon>Eukaryota</taxon>
        <taxon>Metazoa</taxon>
        <taxon>Chordata</taxon>
        <taxon>Craniata</taxon>
        <taxon>Vertebrata</taxon>
        <taxon>Euteleostomi</taxon>
        <taxon>Actinopterygii</taxon>
        <taxon>Neopterygii</taxon>
        <taxon>Teleostei</taxon>
        <taxon>Clupei</taxon>
        <taxon>Clupeiformes</taxon>
        <taxon>Clupeoidei</taxon>
        <taxon>Engraulidae</taxon>
        <taxon>Coilinae</taxon>
        <taxon>Coilia</taxon>
    </lineage>
</organism>
<evidence type="ECO:0008006" key="3">
    <source>
        <dbReference type="Google" id="ProtNLM"/>
    </source>
</evidence>
<protein>
    <recommendedName>
        <fullName evidence="3">Transposase</fullName>
    </recommendedName>
</protein>
<proteinExistence type="predicted"/>
<sequence length="370" mass="41850">MTGNTDFTSLIMTLDFYMLFSSNTHICFCVSISSLQGYRQRQRDENQPAITGFWRSPVQVYNESSSRQQAISQSIIHDLIIGCCLPLCIVENENFRHFLHVINNKYIPISRATITTRNIPQLVATLKEGIKSRLEEQRSLSVTADIWSDRTMRSYLGVTAHMLNNTSEPHLQTYLLACRRFKGRHSSENISAAFDEILEEYNISEKVDFIITDNAANMKKALKVKMADHSDDFEDGSSSDEEDMDGAQLDTECLLGSRQRLSCFAHSLQLVIGDGMRELKAMSRAISKITKRASLLHTSTVFKDNFESVFGSGKSIPVSSVTRWSSQFRQVQAVTDLDHTALTQMCAVDFENVVLNSREWAQCKELGEIL</sequence>
<dbReference type="InterPro" id="IPR012337">
    <property type="entry name" value="RNaseH-like_sf"/>
</dbReference>
<gene>
    <name evidence="1" type="ORF">ACEWY4_013970</name>
</gene>
<dbReference type="AlphaFoldDB" id="A0ABD1JQZ2"/>
<reference evidence="1 2" key="1">
    <citation type="submission" date="2024-09" db="EMBL/GenBank/DDBJ databases">
        <title>A chromosome-level genome assembly of Gray's grenadier anchovy, Coilia grayii.</title>
        <authorList>
            <person name="Fu Z."/>
        </authorList>
    </citation>
    <scope>NUCLEOTIDE SEQUENCE [LARGE SCALE GENOMIC DNA]</scope>
    <source>
        <strain evidence="1">G4</strain>
        <tissue evidence="1">Muscle</tissue>
    </source>
</reference>
<dbReference type="PANTHER" id="PTHR46169">
    <property type="entry name" value="DNA REPLICATION-RELATED ELEMENT FACTOR, ISOFORM A"/>
    <property type="match status" value="1"/>
</dbReference>
<dbReference type="Proteomes" id="UP001591681">
    <property type="component" value="Unassembled WGS sequence"/>
</dbReference>
<name>A0ABD1JQZ2_9TELE</name>
<comment type="caution">
    <text evidence="1">The sequence shown here is derived from an EMBL/GenBank/DDBJ whole genome shotgun (WGS) entry which is preliminary data.</text>
</comment>
<dbReference type="PANTHER" id="PTHR46169:SF29">
    <property type="entry name" value="DNA REPLICATION-RELATED ELEMENT FACTOR, ISOFORM A"/>
    <property type="match status" value="1"/>
</dbReference>
<accession>A0ABD1JQZ2</accession>
<evidence type="ECO:0000313" key="2">
    <source>
        <dbReference type="Proteomes" id="UP001591681"/>
    </source>
</evidence>
<dbReference type="InterPro" id="IPR052717">
    <property type="entry name" value="Vacuolar_transposase_reg"/>
</dbReference>
<dbReference type="EMBL" id="JBHFQA010000012">
    <property type="protein sequence ID" value="KAL2089282.1"/>
    <property type="molecule type" value="Genomic_DNA"/>
</dbReference>
<keyword evidence="2" id="KW-1185">Reference proteome</keyword>
<dbReference type="SUPFAM" id="SSF53098">
    <property type="entry name" value="Ribonuclease H-like"/>
    <property type="match status" value="1"/>
</dbReference>